<dbReference type="Gene3D" id="3.30.1450.10">
    <property type="match status" value="1"/>
</dbReference>
<dbReference type="Proteomes" id="UP000565745">
    <property type="component" value="Unassembled WGS sequence"/>
</dbReference>
<keyword evidence="5" id="KW-0449">Lipoprotein</keyword>
<dbReference type="OrthoDB" id="7203955at2"/>
<protein>
    <submittedName>
        <fullName evidence="5">Outer membrane protein assembly factor BamE (Lipoprotein component of BamABCDE complex)</fullName>
    </submittedName>
</protein>
<evidence type="ECO:0000256" key="1">
    <source>
        <dbReference type="ARBA" id="ARBA00022729"/>
    </source>
</evidence>
<dbReference type="PROSITE" id="PS51257">
    <property type="entry name" value="PROKAR_LIPOPROTEIN"/>
    <property type="match status" value="1"/>
</dbReference>
<dbReference type="AlphaFoldDB" id="A0A7W6M8B9"/>
<evidence type="ECO:0000313" key="5">
    <source>
        <dbReference type="EMBL" id="MBB4174012.1"/>
    </source>
</evidence>
<reference evidence="5 6" key="1">
    <citation type="submission" date="2020-08" db="EMBL/GenBank/DDBJ databases">
        <title>Genomic Encyclopedia of Type Strains, Phase IV (KMG-IV): sequencing the most valuable type-strain genomes for metagenomic binning, comparative biology and taxonomic classification.</title>
        <authorList>
            <person name="Goeker M."/>
        </authorList>
    </citation>
    <scope>NUCLEOTIDE SEQUENCE [LARGE SCALE GENOMIC DNA]</scope>
    <source>
        <strain evidence="5 6">DSM 101015</strain>
    </source>
</reference>
<keyword evidence="6" id="KW-1185">Reference proteome</keyword>
<sequence>MRTIRRRPLRTMQAAALVTALGLSGCAPQFSNHGYIPPEDDLELISIGADTRESVAEKVGVPTSSGVLTDSAYYYVRMRTRTIGPLAPQEIERQVLSISFADNGVVENIERFGLERGQVVPLSRRVTTSPVSDNSFLRQLLGNIGRFSPSALGG</sequence>
<feature type="signal peptide" evidence="3">
    <location>
        <begin position="1"/>
        <end position="29"/>
    </location>
</feature>
<proteinExistence type="predicted"/>
<name>A0A7W6M8B9_9RHOB</name>
<dbReference type="InterPro" id="IPR007450">
    <property type="entry name" value="BamE_dom"/>
</dbReference>
<dbReference type="Pfam" id="PF04355">
    <property type="entry name" value="BamE"/>
    <property type="match status" value="1"/>
</dbReference>
<feature type="domain" description="Outer membrane protein assembly factor BamE" evidence="4">
    <location>
        <begin position="34"/>
        <end position="109"/>
    </location>
</feature>
<evidence type="ECO:0000259" key="4">
    <source>
        <dbReference type="Pfam" id="PF04355"/>
    </source>
</evidence>
<comment type="caution">
    <text evidence="5">The sequence shown here is derived from an EMBL/GenBank/DDBJ whole genome shotgun (WGS) entry which is preliminary data.</text>
</comment>
<keyword evidence="1 3" id="KW-0732">Signal</keyword>
<evidence type="ECO:0000256" key="2">
    <source>
        <dbReference type="ARBA" id="ARBA00023136"/>
    </source>
</evidence>
<evidence type="ECO:0000313" key="6">
    <source>
        <dbReference type="Proteomes" id="UP000565745"/>
    </source>
</evidence>
<accession>A0A7W6M8B9</accession>
<dbReference type="EMBL" id="JACIFU010000002">
    <property type="protein sequence ID" value="MBB4174012.1"/>
    <property type="molecule type" value="Genomic_DNA"/>
</dbReference>
<dbReference type="InterPro" id="IPR037873">
    <property type="entry name" value="BamE-like"/>
</dbReference>
<keyword evidence="2" id="KW-0472">Membrane</keyword>
<organism evidence="5 6">
    <name type="scientific">Sulfitobacter noctilucicola</name>
    <dbReference type="NCBI Taxonomy" id="1342301"/>
    <lineage>
        <taxon>Bacteria</taxon>
        <taxon>Pseudomonadati</taxon>
        <taxon>Pseudomonadota</taxon>
        <taxon>Alphaproteobacteria</taxon>
        <taxon>Rhodobacterales</taxon>
        <taxon>Roseobacteraceae</taxon>
        <taxon>Sulfitobacter</taxon>
    </lineage>
</organism>
<evidence type="ECO:0000256" key="3">
    <source>
        <dbReference type="SAM" id="SignalP"/>
    </source>
</evidence>
<gene>
    <name evidence="5" type="ORF">GGR93_001785</name>
</gene>
<dbReference type="GO" id="GO:0019867">
    <property type="term" value="C:outer membrane"/>
    <property type="evidence" value="ECO:0007669"/>
    <property type="project" value="InterPro"/>
</dbReference>
<feature type="chain" id="PRO_5031066535" evidence="3">
    <location>
        <begin position="30"/>
        <end position="154"/>
    </location>
</feature>